<evidence type="ECO:0000313" key="2">
    <source>
        <dbReference type="EMBL" id="MFC4856697.1"/>
    </source>
</evidence>
<evidence type="ECO:0000313" key="3">
    <source>
        <dbReference type="Proteomes" id="UP001595859"/>
    </source>
</evidence>
<sequence length="116" mass="12514">MPFDITGAANPAASTSTLRVEPDQVLQLKAELQPIYDEVNEFLRTKAQVMVMRPLGADAVSSDTATALNENSQAAVEAASGYLNQLKAVLDALDQAVKTYNLTEDARTLAFRQVSQ</sequence>
<protein>
    <submittedName>
        <fullName evidence="2">PE domain-containing protein</fullName>
    </submittedName>
</protein>
<comment type="caution">
    <text evidence="2">The sequence shown here is derived from an EMBL/GenBank/DDBJ whole genome shotgun (WGS) entry which is preliminary data.</text>
</comment>
<proteinExistence type="predicted"/>
<gene>
    <name evidence="2" type="ORF">ACFPCV_24590</name>
</gene>
<name>A0ABV9S879_9PSEU</name>
<dbReference type="Gene3D" id="1.10.287.850">
    <property type="entry name" value="HP0062-like domain"/>
    <property type="match status" value="1"/>
</dbReference>
<evidence type="ECO:0000259" key="1">
    <source>
        <dbReference type="Pfam" id="PF00934"/>
    </source>
</evidence>
<dbReference type="Proteomes" id="UP001595859">
    <property type="component" value="Unassembled WGS sequence"/>
</dbReference>
<feature type="domain" description="PE" evidence="1">
    <location>
        <begin position="18"/>
        <end position="106"/>
    </location>
</feature>
<dbReference type="InterPro" id="IPR000084">
    <property type="entry name" value="PE-PGRS_N"/>
</dbReference>
<dbReference type="Pfam" id="PF00934">
    <property type="entry name" value="PE"/>
    <property type="match status" value="1"/>
</dbReference>
<accession>A0ABV9S879</accession>
<keyword evidence="3" id="KW-1185">Reference proteome</keyword>
<dbReference type="EMBL" id="JBHSIS010000010">
    <property type="protein sequence ID" value="MFC4856697.1"/>
    <property type="molecule type" value="Genomic_DNA"/>
</dbReference>
<dbReference type="RefSeq" id="WP_378058655.1">
    <property type="nucleotide sequence ID" value="NZ_JBHSIS010000010.1"/>
</dbReference>
<reference evidence="3" key="1">
    <citation type="journal article" date="2019" name="Int. J. Syst. Evol. Microbiol.">
        <title>The Global Catalogue of Microorganisms (GCM) 10K type strain sequencing project: providing services to taxonomists for standard genome sequencing and annotation.</title>
        <authorList>
            <consortium name="The Broad Institute Genomics Platform"/>
            <consortium name="The Broad Institute Genome Sequencing Center for Infectious Disease"/>
            <person name="Wu L."/>
            <person name="Ma J."/>
        </authorList>
    </citation>
    <scope>NUCLEOTIDE SEQUENCE [LARGE SCALE GENOMIC DNA]</scope>
    <source>
        <strain evidence="3">ZS-22-S1</strain>
    </source>
</reference>
<organism evidence="2 3">
    <name type="scientific">Actinophytocola glycyrrhizae</name>
    <dbReference type="NCBI Taxonomy" id="2044873"/>
    <lineage>
        <taxon>Bacteria</taxon>
        <taxon>Bacillati</taxon>
        <taxon>Actinomycetota</taxon>
        <taxon>Actinomycetes</taxon>
        <taxon>Pseudonocardiales</taxon>
        <taxon>Pseudonocardiaceae</taxon>
    </lineage>
</organism>